<evidence type="ECO:0000256" key="5">
    <source>
        <dbReference type="ARBA" id="ARBA00022759"/>
    </source>
</evidence>
<dbReference type="SMART" id="SM00477">
    <property type="entry name" value="NUC"/>
    <property type="match status" value="1"/>
</dbReference>
<keyword evidence="4 9" id="KW-0479">Metal-binding</keyword>
<dbReference type="Gene3D" id="3.40.570.10">
    <property type="entry name" value="Extracellular Endonuclease, subunit A"/>
    <property type="match status" value="1"/>
</dbReference>
<feature type="domain" description="DNA/RNA non-specific endonuclease/pyrophosphatase/phosphodiesterase" evidence="12">
    <location>
        <begin position="154"/>
        <end position="353"/>
    </location>
</feature>
<dbReference type="Pfam" id="PF13004">
    <property type="entry name" value="BACON"/>
    <property type="match status" value="1"/>
</dbReference>
<dbReference type="InterPro" id="IPR024361">
    <property type="entry name" value="BACON"/>
</dbReference>
<evidence type="ECO:0000256" key="3">
    <source>
        <dbReference type="ARBA" id="ARBA00022722"/>
    </source>
</evidence>
<dbReference type="GO" id="GO:0016787">
    <property type="term" value="F:hydrolase activity"/>
    <property type="evidence" value="ECO:0007669"/>
    <property type="project" value="UniProtKB-KW"/>
</dbReference>
<keyword evidence="5 10" id="KW-0255">Endonuclease</keyword>
<evidence type="ECO:0000256" key="2">
    <source>
        <dbReference type="ARBA" id="ARBA00010052"/>
    </source>
</evidence>
<accession>A0A943HS25</accession>
<evidence type="ECO:0000259" key="11">
    <source>
        <dbReference type="SMART" id="SM00477"/>
    </source>
</evidence>
<evidence type="ECO:0000256" key="6">
    <source>
        <dbReference type="ARBA" id="ARBA00022801"/>
    </source>
</evidence>
<dbReference type="GO" id="GO:0003676">
    <property type="term" value="F:nucleic acid binding"/>
    <property type="evidence" value="ECO:0007669"/>
    <property type="project" value="InterPro"/>
</dbReference>
<feature type="active site" description="Proton acceptor" evidence="8">
    <location>
        <position position="215"/>
    </location>
</feature>
<evidence type="ECO:0000256" key="1">
    <source>
        <dbReference type="ARBA" id="ARBA00001946"/>
    </source>
</evidence>
<dbReference type="PANTHER" id="PTHR13966">
    <property type="entry name" value="ENDONUCLEASE RELATED"/>
    <property type="match status" value="1"/>
</dbReference>
<feature type="binding site" evidence="9">
    <location>
        <position position="247"/>
    </location>
    <ligand>
        <name>Mg(2+)</name>
        <dbReference type="ChEBI" id="CHEBI:18420"/>
        <note>catalytic</note>
    </ligand>
</feature>
<dbReference type="Proteomes" id="UP000782901">
    <property type="component" value="Unassembled WGS sequence"/>
</dbReference>
<keyword evidence="7" id="KW-0460">Magnesium</keyword>
<dbReference type="PROSITE" id="PS01070">
    <property type="entry name" value="NUCLEASE_NON_SPEC"/>
    <property type="match status" value="1"/>
</dbReference>
<dbReference type="EMBL" id="JAGZEE010000016">
    <property type="protein sequence ID" value="MBS5411522.1"/>
    <property type="molecule type" value="Genomic_DNA"/>
</dbReference>
<dbReference type="InterPro" id="IPR020821">
    <property type="entry name" value="ENPP1-3/EXOG-like_nuc-like"/>
</dbReference>
<comment type="similarity">
    <text evidence="2 10">Belongs to the DNA/RNA non-specific endonuclease family.</text>
</comment>
<comment type="cofactor">
    <cofactor evidence="1 10">
        <name>Mg(2+)</name>
        <dbReference type="ChEBI" id="CHEBI:18420"/>
    </cofactor>
</comment>
<keyword evidence="3 10" id="KW-0540">Nuclease</keyword>
<organism evidence="13 14">
    <name type="scientific">Bacteroides thetaiotaomicron</name>
    <dbReference type="NCBI Taxonomy" id="818"/>
    <lineage>
        <taxon>Bacteria</taxon>
        <taxon>Pseudomonadati</taxon>
        <taxon>Bacteroidota</taxon>
        <taxon>Bacteroidia</taxon>
        <taxon>Bacteroidales</taxon>
        <taxon>Bacteroidaceae</taxon>
        <taxon>Bacteroides</taxon>
    </lineage>
</organism>
<evidence type="ECO:0000256" key="7">
    <source>
        <dbReference type="ARBA" id="ARBA00022842"/>
    </source>
</evidence>
<dbReference type="EC" id="3.1.30.-" evidence="10"/>
<evidence type="ECO:0000259" key="12">
    <source>
        <dbReference type="SMART" id="SM00892"/>
    </source>
</evidence>
<dbReference type="GO" id="GO:0004519">
    <property type="term" value="F:endonuclease activity"/>
    <property type="evidence" value="ECO:0007669"/>
    <property type="project" value="UniProtKB-UniRule"/>
</dbReference>
<reference evidence="13" key="1">
    <citation type="submission" date="2021-02" db="EMBL/GenBank/DDBJ databases">
        <title>Infant gut strain persistence is associated with maternal origin, phylogeny, and functional potential including surface adhesion and iron acquisition.</title>
        <authorList>
            <person name="Lou Y.C."/>
        </authorList>
    </citation>
    <scope>NUCLEOTIDE SEQUENCE</scope>
    <source>
        <strain evidence="13">L3_082_243G1_dasL3_082_243G1_maxbin2.maxbin.015s ta_sub</strain>
    </source>
</reference>
<protein>
    <recommendedName>
        <fullName evidence="10">Endonuclease</fullName>
        <ecNumber evidence="10">3.1.30.-</ecNumber>
    </recommendedName>
</protein>
<dbReference type="Pfam" id="PF01223">
    <property type="entry name" value="Endonuclease_NS"/>
    <property type="match status" value="1"/>
</dbReference>
<evidence type="ECO:0000256" key="4">
    <source>
        <dbReference type="ARBA" id="ARBA00022723"/>
    </source>
</evidence>
<evidence type="ECO:0000256" key="9">
    <source>
        <dbReference type="PIRSR" id="PIRSR640255-2"/>
    </source>
</evidence>
<proteinExistence type="inferred from homology"/>
<dbReference type="GO" id="GO:0046872">
    <property type="term" value="F:metal ion binding"/>
    <property type="evidence" value="ECO:0007669"/>
    <property type="project" value="UniProtKB-KW"/>
</dbReference>
<evidence type="ECO:0000256" key="10">
    <source>
        <dbReference type="RuleBase" id="RU366055"/>
    </source>
</evidence>
<dbReference type="Gene3D" id="2.60.40.10">
    <property type="entry name" value="Immunoglobulins"/>
    <property type="match status" value="1"/>
</dbReference>
<dbReference type="InterPro" id="IPR001604">
    <property type="entry name" value="Endo_G_ENPP1-like_dom"/>
</dbReference>
<feature type="domain" description="ENPP1-3/EXOG-like endonuclease/phosphodiesterase" evidence="11">
    <location>
        <begin position="155"/>
        <end position="353"/>
    </location>
</feature>
<evidence type="ECO:0000313" key="14">
    <source>
        <dbReference type="Proteomes" id="UP000782901"/>
    </source>
</evidence>
<keyword evidence="6 10" id="KW-0378">Hydrolase</keyword>
<dbReference type="InterPro" id="IPR018524">
    <property type="entry name" value="DNA/RNA_endonuclease_AS"/>
</dbReference>
<dbReference type="SMART" id="SM00892">
    <property type="entry name" value="Endonuclease_NS"/>
    <property type="match status" value="1"/>
</dbReference>
<dbReference type="PANTHER" id="PTHR13966:SF5">
    <property type="entry name" value="ENDONUCLEASE G, MITOCHONDRIAL"/>
    <property type="match status" value="1"/>
</dbReference>
<sequence>MIIKNIHIKLYLFILSFITICISCSNDDEQQNDFRISLDTVNNEVSSGEESFFLLIEANGAWSASVQDDWCMLNKTSGVGNSSVIGTVAPNNTEARSTVITVNSGDQTATVTLKQRAAGESPTFENAGRIEIPELKKGANNLAYSHYTTYNGKKTITYSIEYDCSKKHSRWIAFTFYDDVSKKNTDRTDAWADDPHIPAAYRSYRSDFSGYDRGHLCASADRLYSKAANEQTFYYSNMSPQIGKTFNQSIWQKIEEKVQTWGKETALRDTLYIVKGGTIDNGNIIKYNGNGVAVPEYYFMAILALKNQSYQSIGFWLKHQSYSSSYNISDYVCSIDELEEHTGINFFHNLPSDIEREVETKCEKNKWPGL</sequence>
<name>A0A943HS25_BACT4</name>
<dbReference type="InterPro" id="IPR044925">
    <property type="entry name" value="His-Me_finger_sf"/>
</dbReference>
<evidence type="ECO:0000313" key="13">
    <source>
        <dbReference type="EMBL" id="MBS5411522.1"/>
    </source>
</evidence>
<dbReference type="InterPro" id="IPR013783">
    <property type="entry name" value="Ig-like_fold"/>
</dbReference>
<comment type="caution">
    <text evidence="13">The sequence shown here is derived from an EMBL/GenBank/DDBJ whole genome shotgun (WGS) entry which is preliminary data.</text>
</comment>
<dbReference type="InterPro" id="IPR044929">
    <property type="entry name" value="DNA/RNA_non-sp_Endonuclease_sf"/>
</dbReference>
<dbReference type="AlphaFoldDB" id="A0A943HS25"/>
<dbReference type="InterPro" id="IPR040255">
    <property type="entry name" value="Non-specific_endonuclease"/>
</dbReference>
<evidence type="ECO:0000256" key="8">
    <source>
        <dbReference type="PIRSR" id="PIRSR640255-1"/>
    </source>
</evidence>
<gene>
    <name evidence="13" type="ORF">KHY35_12575</name>
</gene>
<dbReference type="SUPFAM" id="SSF54060">
    <property type="entry name" value="His-Me finger endonucleases"/>
    <property type="match status" value="1"/>
</dbReference>
<dbReference type="CDD" id="cd14948">
    <property type="entry name" value="BACON"/>
    <property type="match status" value="1"/>
</dbReference>